<dbReference type="AlphaFoldDB" id="A0A9P6TDW4"/>
<evidence type="ECO:0000313" key="1">
    <source>
        <dbReference type="EMBL" id="KAG0147158.1"/>
    </source>
</evidence>
<dbReference type="Proteomes" id="UP000886653">
    <property type="component" value="Unassembled WGS sequence"/>
</dbReference>
<proteinExistence type="predicted"/>
<reference evidence="1" key="1">
    <citation type="submission" date="2013-11" db="EMBL/GenBank/DDBJ databases">
        <title>Genome sequence of the fusiform rust pathogen reveals effectors for host alternation and coevolution with pine.</title>
        <authorList>
            <consortium name="DOE Joint Genome Institute"/>
            <person name="Smith K."/>
            <person name="Pendleton A."/>
            <person name="Kubisiak T."/>
            <person name="Anderson C."/>
            <person name="Salamov A."/>
            <person name="Aerts A."/>
            <person name="Riley R."/>
            <person name="Clum A."/>
            <person name="Lindquist E."/>
            <person name="Ence D."/>
            <person name="Campbell M."/>
            <person name="Kronenberg Z."/>
            <person name="Feau N."/>
            <person name="Dhillon B."/>
            <person name="Hamelin R."/>
            <person name="Burleigh J."/>
            <person name="Smith J."/>
            <person name="Yandell M."/>
            <person name="Nelson C."/>
            <person name="Grigoriev I."/>
            <person name="Davis J."/>
        </authorList>
    </citation>
    <scope>NUCLEOTIDE SEQUENCE</scope>
    <source>
        <strain evidence="1">G11</strain>
    </source>
</reference>
<sequence>MPLISKPFNPDREEFFILDESGKNAGKWFYKPCKSQRPFKDRRVQVPYTVT</sequence>
<organism evidence="1 2">
    <name type="scientific">Cronartium quercuum f. sp. fusiforme G11</name>
    <dbReference type="NCBI Taxonomy" id="708437"/>
    <lineage>
        <taxon>Eukaryota</taxon>
        <taxon>Fungi</taxon>
        <taxon>Dikarya</taxon>
        <taxon>Basidiomycota</taxon>
        <taxon>Pucciniomycotina</taxon>
        <taxon>Pucciniomycetes</taxon>
        <taxon>Pucciniales</taxon>
        <taxon>Coleosporiaceae</taxon>
        <taxon>Cronartium</taxon>
    </lineage>
</organism>
<keyword evidence="2" id="KW-1185">Reference proteome</keyword>
<evidence type="ECO:0000313" key="2">
    <source>
        <dbReference type="Proteomes" id="UP000886653"/>
    </source>
</evidence>
<gene>
    <name evidence="1" type="ORF">CROQUDRAFT_656441</name>
</gene>
<protein>
    <submittedName>
        <fullName evidence="1">Uncharacterized protein</fullName>
    </submittedName>
</protein>
<accession>A0A9P6TDW4</accession>
<comment type="caution">
    <text evidence="1">The sequence shown here is derived from an EMBL/GenBank/DDBJ whole genome shotgun (WGS) entry which is preliminary data.</text>
</comment>
<dbReference type="EMBL" id="MU167251">
    <property type="protein sequence ID" value="KAG0147158.1"/>
    <property type="molecule type" value="Genomic_DNA"/>
</dbReference>
<name>A0A9P6TDW4_9BASI</name>